<proteinExistence type="predicted"/>
<name>A0A1B0C6G3_9MUSC</name>
<dbReference type="AlphaFoldDB" id="A0A1B0C6G3"/>
<dbReference type="VEuPathDB" id="VectorBase:GPPI050432"/>
<reference evidence="1" key="2">
    <citation type="submission" date="2020-05" db="UniProtKB">
        <authorList>
            <consortium name="EnsemblMetazoa"/>
        </authorList>
    </citation>
    <scope>IDENTIFICATION</scope>
    <source>
        <strain evidence="1">IAEA</strain>
    </source>
</reference>
<evidence type="ECO:0000313" key="1">
    <source>
        <dbReference type="EnsemblMetazoa" id="GPPI050432-PA"/>
    </source>
</evidence>
<dbReference type="Proteomes" id="UP000092460">
    <property type="component" value="Unassembled WGS sequence"/>
</dbReference>
<reference evidence="2" key="1">
    <citation type="submission" date="2015-01" db="EMBL/GenBank/DDBJ databases">
        <authorList>
            <person name="Aksoy S."/>
            <person name="Warren W."/>
            <person name="Wilson R.K."/>
        </authorList>
    </citation>
    <scope>NUCLEOTIDE SEQUENCE [LARGE SCALE GENOMIC DNA]</scope>
    <source>
        <strain evidence="2">IAEA</strain>
    </source>
</reference>
<keyword evidence="2" id="KW-1185">Reference proteome</keyword>
<organism evidence="1 2">
    <name type="scientific">Glossina palpalis gambiensis</name>
    <dbReference type="NCBI Taxonomy" id="67801"/>
    <lineage>
        <taxon>Eukaryota</taxon>
        <taxon>Metazoa</taxon>
        <taxon>Ecdysozoa</taxon>
        <taxon>Arthropoda</taxon>
        <taxon>Hexapoda</taxon>
        <taxon>Insecta</taxon>
        <taxon>Pterygota</taxon>
        <taxon>Neoptera</taxon>
        <taxon>Endopterygota</taxon>
        <taxon>Diptera</taxon>
        <taxon>Brachycera</taxon>
        <taxon>Muscomorpha</taxon>
        <taxon>Hippoboscoidea</taxon>
        <taxon>Glossinidae</taxon>
        <taxon>Glossina</taxon>
    </lineage>
</organism>
<evidence type="ECO:0000313" key="2">
    <source>
        <dbReference type="Proteomes" id="UP000092460"/>
    </source>
</evidence>
<dbReference type="EnsemblMetazoa" id="GPPI050432-RA">
    <property type="protein sequence ID" value="GPPI050432-PA"/>
    <property type="gene ID" value="GPPI050432"/>
</dbReference>
<sequence length="87" mass="10033">MKKYIIRYERSAISCVVRKCSLSVKKSIFDNKSFRCNENYRHLGSIRDYCTVAAAVVLILAYADARKYISIGRIIAFCYNCLSTYVN</sequence>
<accession>A0A1B0C6G3</accession>
<protein>
    <submittedName>
        <fullName evidence="1">Uncharacterized protein</fullName>
    </submittedName>
</protein>
<dbReference type="EMBL" id="JXJN01026607">
    <property type="status" value="NOT_ANNOTATED_CDS"/>
    <property type="molecule type" value="Genomic_DNA"/>
</dbReference>